<dbReference type="InterPro" id="IPR027417">
    <property type="entry name" value="P-loop_NTPase"/>
</dbReference>
<comment type="subcellular location">
    <subcellularLocation>
        <location evidence="1">Nucleus</location>
    </subcellularLocation>
</comment>
<evidence type="ECO:0000313" key="9">
    <source>
        <dbReference type="EMBL" id="KAH7357968.1"/>
    </source>
</evidence>
<dbReference type="InterPro" id="IPR049730">
    <property type="entry name" value="SNF2/RAD54-like_C"/>
</dbReference>
<evidence type="ECO:0000256" key="5">
    <source>
        <dbReference type="ARBA" id="ARBA00023242"/>
    </source>
</evidence>
<dbReference type="PROSITE" id="PS51194">
    <property type="entry name" value="HELICASE_CTER"/>
    <property type="match status" value="1"/>
</dbReference>
<dbReference type="EMBL" id="JAGPXD010000004">
    <property type="protein sequence ID" value="KAH7357968.1"/>
    <property type="molecule type" value="Genomic_DNA"/>
</dbReference>
<dbReference type="InterPro" id="IPR014001">
    <property type="entry name" value="Helicase_ATP-bd"/>
</dbReference>
<dbReference type="InterPro" id="IPR050496">
    <property type="entry name" value="SNF2_RAD54_helicase_repair"/>
</dbReference>
<dbReference type="CDD" id="cd18793">
    <property type="entry name" value="SF2_C_SNF"/>
    <property type="match status" value="1"/>
</dbReference>
<accession>A0A8K0TEB0</accession>
<dbReference type="GO" id="GO:0005634">
    <property type="term" value="C:nucleus"/>
    <property type="evidence" value="ECO:0007669"/>
    <property type="project" value="UniProtKB-SubCell"/>
</dbReference>
<keyword evidence="3" id="KW-0378">Hydrolase</keyword>
<dbReference type="FunFam" id="3.40.50.10810:FF:000019">
    <property type="entry name" value="DNA excision repair protein ERCC-6-like 2 isoform X1"/>
    <property type="match status" value="1"/>
</dbReference>
<dbReference type="Gene3D" id="3.40.50.10810">
    <property type="entry name" value="Tandem AAA-ATPase domain"/>
    <property type="match status" value="1"/>
</dbReference>
<evidence type="ECO:0000256" key="2">
    <source>
        <dbReference type="ARBA" id="ARBA00022741"/>
    </source>
</evidence>
<dbReference type="PROSITE" id="PS51192">
    <property type="entry name" value="HELICASE_ATP_BIND_1"/>
    <property type="match status" value="1"/>
</dbReference>
<evidence type="ECO:0000259" key="8">
    <source>
        <dbReference type="PROSITE" id="PS51194"/>
    </source>
</evidence>
<keyword evidence="2" id="KW-0547">Nucleotide-binding</keyword>
<feature type="compositionally biased region" description="Basic residues" evidence="6">
    <location>
        <begin position="72"/>
        <end position="89"/>
    </location>
</feature>
<dbReference type="PANTHER" id="PTHR45629">
    <property type="entry name" value="SNF2/RAD54 FAMILY MEMBER"/>
    <property type="match status" value="1"/>
</dbReference>
<evidence type="ECO:0000256" key="3">
    <source>
        <dbReference type="ARBA" id="ARBA00022801"/>
    </source>
</evidence>
<feature type="compositionally biased region" description="Basic and acidic residues" evidence="6">
    <location>
        <begin position="90"/>
        <end position="107"/>
    </location>
</feature>
<feature type="region of interest" description="Disordered" evidence="6">
    <location>
        <begin position="816"/>
        <end position="839"/>
    </location>
</feature>
<feature type="compositionally biased region" description="Basic and acidic residues" evidence="6">
    <location>
        <begin position="817"/>
        <end position="831"/>
    </location>
</feature>
<reference evidence="9" key="1">
    <citation type="journal article" date="2021" name="Nat. Commun.">
        <title>Genetic determinants of endophytism in the Arabidopsis root mycobiome.</title>
        <authorList>
            <person name="Mesny F."/>
            <person name="Miyauchi S."/>
            <person name="Thiergart T."/>
            <person name="Pickel B."/>
            <person name="Atanasova L."/>
            <person name="Karlsson M."/>
            <person name="Huettel B."/>
            <person name="Barry K.W."/>
            <person name="Haridas S."/>
            <person name="Chen C."/>
            <person name="Bauer D."/>
            <person name="Andreopoulos W."/>
            <person name="Pangilinan J."/>
            <person name="LaButti K."/>
            <person name="Riley R."/>
            <person name="Lipzen A."/>
            <person name="Clum A."/>
            <person name="Drula E."/>
            <person name="Henrissat B."/>
            <person name="Kohler A."/>
            <person name="Grigoriev I.V."/>
            <person name="Martin F.M."/>
            <person name="Hacquard S."/>
        </authorList>
    </citation>
    <scope>NUCLEOTIDE SEQUENCE</scope>
    <source>
        <strain evidence="9">MPI-CAGE-AT-0016</strain>
    </source>
</reference>
<feature type="domain" description="Helicase ATP-binding" evidence="7">
    <location>
        <begin position="205"/>
        <end position="383"/>
    </location>
</feature>
<keyword evidence="5" id="KW-0539">Nucleus</keyword>
<feature type="compositionally biased region" description="Acidic residues" evidence="6">
    <location>
        <begin position="1"/>
        <end position="12"/>
    </location>
</feature>
<dbReference type="InterPro" id="IPR000330">
    <property type="entry name" value="SNF2_N"/>
</dbReference>
<keyword evidence="4" id="KW-0067">ATP-binding</keyword>
<comment type="caution">
    <text evidence="9">The sequence shown here is derived from an EMBL/GenBank/DDBJ whole genome shotgun (WGS) entry which is preliminary data.</text>
</comment>
<dbReference type="InterPro" id="IPR057931">
    <property type="entry name" value="RHH_ERCC6L2"/>
</dbReference>
<dbReference type="Pfam" id="PF00176">
    <property type="entry name" value="SNF2-rel_dom"/>
    <property type="match status" value="1"/>
</dbReference>
<sequence>MAPTETMEDLDGFSDRTVSTPDPDLDLDIKPDPEMAPLSPLRPFQKRKFEPITGEKYVWDLDSDDGKDLQARLKKKNKRPRKSTGKGKGKGKEKDVKREPLDPPQHDYEVACAPEYLVERRLKFEENRRVLVEGGLMLPPQYHDFVYELPRSRPILERPQFPESACVKPCREYKDIELQYSAGVIPAPIAQYLRDYQVEGVQFLHRLFVYQKGGILGDDMGLGKTVQVAAFLTAAFGKTGDERDDKRMRWMRIYGCRWYPRILIVCPGTLIENWRNELARWGFWHVQVFHGADKQDMLATARAGRAEILITTYGTYKNHESAVNMVEWDAVVADECHTIKSSTAEITKAMDKVNALCRIGLTGTAIQNNYSELWTLLNWTNPGHFGTASEWEYTIAKPLKVGQSHDATLLQLKTARVTARKLVENLLPDFFLRRMKSIIAHQLPKKSDRVVFCPLTDLQRDAYKRFTETPEVELLRTLTDPCDCGSDKKKGWCCNKKLPNGHSWMSIVFPSVIVLQKLANHLTMLVPTEDEDPQKHKRELHRLQDCCPDNWDFLYKNRRAMDVLANPEFCGKWKVLRKLLKFWHENGDKVLVFSHSVRLLRILQTLFLKTSYHVTYLDGSMSYPDRQKAVDNFNSSPSEFVFLISTRAGGVGLNITAANKVVIFDPHWNPAHDLQAQDRAYRMGQTRDVDVFRLVSSGTIEEIVYARQIYKQQQANIGYTASSERRYFKGVQEDEGRKGEIFGLENLFTFREDQLVIRDIVNKTNIAEAKAGTGIALVGLDMEQVADDEELRFLKTEEGGLSDDGGMAQLAKLVTRNADDGHGKGKAKAGEPSDAPRQPKSDVVQAILASAGVEYSHENSEVIGTSKVEQKLSRAAEAADAPGETSLFDDDITAEHTAACAQGAPRRLVYNPPGEVMRRQFCSMAREFGFADATSFALVVESWTQEQRRSCLERFYKIREGKLLAAETVEAEMERQAKMEVKEVKGEVKAEVKGEVKVEVKGEVKAEVKVSATPPVKGTIYIDDTESDDEL</sequence>
<dbReference type="Pfam" id="PF14773">
    <property type="entry name" value="VIGSSK"/>
    <property type="match status" value="1"/>
</dbReference>
<dbReference type="SMART" id="SM00487">
    <property type="entry name" value="DEXDc"/>
    <property type="match status" value="1"/>
</dbReference>
<keyword evidence="10" id="KW-1185">Reference proteome</keyword>
<dbReference type="Pfam" id="PF25806">
    <property type="entry name" value="RHH_ERCC6L2"/>
    <property type="match status" value="1"/>
</dbReference>
<protein>
    <submittedName>
        <fullName evidence="9">DNA excision repair protein ERCC-6</fullName>
    </submittedName>
</protein>
<dbReference type="InterPro" id="IPR029256">
    <property type="entry name" value="Heliccase-ass-bd"/>
</dbReference>
<dbReference type="InterPro" id="IPR001650">
    <property type="entry name" value="Helicase_C-like"/>
</dbReference>
<proteinExistence type="predicted"/>
<organism evidence="9 10">
    <name type="scientific">Plectosphaerella cucumerina</name>
    <dbReference type="NCBI Taxonomy" id="40658"/>
    <lineage>
        <taxon>Eukaryota</taxon>
        <taxon>Fungi</taxon>
        <taxon>Dikarya</taxon>
        <taxon>Ascomycota</taxon>
        <taxon>Pezizomycotina</taxon>
        <taxon>Sordariomycetes</taxon>
        <taxon>Hypocreomycetidae</taxon>
        <taxon>Glomerellales</taxon>
        <taxon>Plectosphaerellaceae</taxon>
        <taxon>Plectosphaerella</taxon>
    </lineage>
</organism>
<dbReference type="SMART" id="SM00490">
    <property type="entry name" value="HELICc"/>
    <property type="match status" value="1"/>
</dbReference>
<feature type="region of interest" description="Disordered" evidence="6">
    <location>
        <begin position="1"/>
        <end position="47"/>
    </location>
</feature>
<dbReference type="SUPFAM" id="SSF52540">
    <property type="entry name" value="P-loop containing nucleoside triphosphate hydrolases"/>
    <property type="match status" value="2"/>
</dbReference>
<dbReference type="AlphaFoldDB" id="A0A8K0TEB0"/>
<evidence type="ECO:0000259" key="7">
    <source>
        <dbReference type="PROSITE" id="PS51192"/>
    </source>
</evidence>
<dbReference type="InterPro" id="IPR038718">
    <property type="entry name" value="SNF2-like_sf"/>
</dbReference>
<dbReference type="GO" id="GO:0005524">
    <property type="term" value="F:ATP binding"/>
    <property type="evidence" value="ECO:0007669"/>
    <property type="project" value="InterPro"/>
</dbReference>
<evidence type="ECO:0000313" key="10">
    <source>
        <dbReference type="Proteomes" id="UP000813385"/>
    </source>
</evidence>
<dbReference type="OrthoDB" id="413460at2759"/>
<dbReference type="PANTHER" id="PTHR45629:SF7">
    <property type="entry name" value="DNA EXCISION REPAIR PROTEIN ERCC-6-RELATED"/>
    <property type="match status" value="1"/>
</dbReference>
<dbReference type="Pfam" id="PF00271">
    <property type="entry name" value="Helicase_C"/>
    <property type="match status" value="1"/>
</dbReference>
<feature type="region of interest" description="Disordered" evidence="6">
    <location>
        <begin position="70"/>
        <end position="107"/>
    </location>
</feature>
<feature type="domain" description="Helicase C-terminal" evidence="8">
    <location>
        <begin position="575"/>
        <end position="728"/>
    </location>
</feature>
<dbReference type="Gene3D" id="3.40.50.300">
    <property type="entry name" value="P-loop containing nucleotide triphosphate hydrolases"/>
    <property type="match status" value="1"/>
</dbReference>
<gene>
    <name evidence="9" type="ORF">B0T11DRAFT_283439</name>
</gene>
<dbReference type="GO" id="GO:0016787">
    <property type="term" value="F:hydrolase activity"/>
    <property type="evidence" value="ECO:0007669"/>
    <property type="project" value="UniProtKB-KW"/>
</dbReference>
<evidence type="ECO:0000256" key="4">
    <source>
        <dbReference type="ARBA" id="ARBA00022840"/>
    </source>
</evidence>
<evidence type="ECO:0000256" key="6">
    <source>
        <dbReference type="SAM" id="MobiDB-lite"/>
    </source>
</evidence>
<evidence type="ECO:0000256" key="1">
    <source>
        <dbReference type="ARBA" id="ARBA00004123"/>
    </source>
</evidence>
<dbReference type="Proteomes" id="UP000813385">
    <property type="component" value="Unassembled WGS sequence"/>
</dbReference>
<name>A0A8K0TEB0_9PEZI</name>